<dbReference type="AlphaFoldDB" id="A0A318S747"/>
<feature type="transmembrane region" description="Helical" evidence="6">
    <location>
        <begin position="557"/>
        <end position="580"/>
    </location>
</feature>
<evidence type="ECO:0000313" key="7">
    <source>
        <dbReference type="EMBL" id="PYE20251.1"/>
    </source>
</evidence>
<feature type="transmembrane region" description="Helical" evidence="6">
    <location>
        <begin position="419"/>
        <end position="441"/>
    </location>
</feature>
<organism evidence="7 8">
    <name type="scientific">Williamsia limnetica</name>
    <dbReference type="NCBI Taxonomy" id="882452"/>
    <lineage>
        <taxon>Bacteria</taxon>
        <taxon>Bacillati</taxon>
        <taxon>Actinomycetota</taxon>
        <taxon>Actinomycetes</taxon>
        <taxon>Mycobacteriales</taxon>
        <taxon>Nocardiaceae</taxon>
        <taxon>Williamsia</taxon>
    </lineage>
</organism>
<dbReference type="Pfam" id="PF00939">
    <property type="entry name" value="Na_sulph_symp"/>
    <property type="match status" value="1"/>
</dbReference>
<keyword evidence="8" id="KW-1185">Reference proteome</keyword>
<feature type="transmembrane region" description="Helical" evidence="6">
    <location>
        <begin position="60"/>
        <end position="79"/>
    </location>
</feature>
<evidence type="ECO:0000256" key="4">
    <source>
        <dbReference type="ARBA" id="ARBA00023136"/>
    </source>
</evidence>
<keyword evidence="2 6" id="KW-0812">Transmembrane</keyword>
<feature type="transmembrane region" description="Helical" evidence="6">
    <location>
        <begin position="376"/>
        <end position="391"/>
    </location>
</feature>
<dbReference type="GO" id="GO:0005886">
    <property type="term" value="C:plasma membrane"/>
    <property type="evidence" value="ECO:0007669"/>
    <property type="project" value="TreeGrafter"/>
</dbReference>
<comment type="subcellular location">
    <subcellularLocation>
        <location evidence="1">Membrane</location>
        <topology evidence="1">Multi-pass membrane protein</topology>
    </subcellularLocation>
</comment>
<feature type="transmembrane region" description="Helical" evidence="6">
    <location>
        <begin position="338"/>
        <end position="364"/>
    </location>
</feature>
<dbReference type="PANTHER" id="PTHR43652">
    <property type="entry name" value="BASIC AMINO ACID ANTIPORTER YFCC-RELATED"/>
    <property type="match status" value="1"/>
</dbReference>
<dbReference type="Proteomes" id="UP000247591">
    <property type="component" value="Unassembled WGS sequence"/>
</dbReference>
<dbReference type="EMBL" id="QJSP01000002">
    <property type="protein sequence ID" value="PYE20251.1"/>
    <property type="molecule type" value="Genomic_DNA"/>
</dbReference>
<accession>A0A318S747</accession>
<evidence type="ECO:0000256" key="6">
    <source>
        <dbReference type="SAM" id="Phobius"/>
    </source>
</evidence>
<name>A0A318S747_WILLI</name>
<sequence length="743" mass="77757">MKEPSSRPHGRITPGREGLPMRTSDSSVATVSRPPSAWATDRFPAPDPCRESRPSTRRRIAAWTLLGTFVVLAIATGTARTVMLRAVDDRANNVVAQQTDQFQAFATTGVDPFTTRPFDSVERTIEVYLLNHPPGPNQVMFGVVGDRTVGMARDGAAPVVASELLLPIVTAAEAAGVTHTPAGEMRWTRVGIDDVAGGTGLFVFGVVTGPERDLVEKRMWAFAAAGMGGLVLTTSIVYLVSGRSRLPVTHRPVLPKAPPRILISAIVALAACIYVATAGLWGDLSVDGALTLVVFLVAVWLWIFAPVEDTYVALGAALALVMLGPIESEQFTRTLGDHVIWLLVGSFVVAAAVTASGLSARVAARVLSVARTPRQLVHLVTLVLLLTTFAIPATSGRAALALPVFLALATVLRHRPQLVLCLALVFPSVILFSAIGSLLGAGAHLVTSEIVRSATGSGIGFLTWMLLGLPLAVLWSHLCAEIALLLFTDHTERRSPLVVRRSDLLAAGDCGAGKETGPRAELDHDGLSPAQRRMAGLLGAVVLLWCSEPLHGIDPAIVAMLGAMVAVAPGVGATTLGAAVKTIPWNLLLFMAATLCLGVALSTSGAAQWVADQFFTPMQSLAGSAGWVFVVAVVIISLAAHLFVQSRSARSAVLIPVIVATAPAVGIDPTAAAFISTAAAGFCITLTSSAKPVAMFAATDQVPGYDSRHLLRLSAVLAPVSTGLLLVFALWIWPALGLTLHAA</sequence>
<feature type="region of interest" description="Disordered" evidence="5">
    <location>
        <begin position="1"/>
        <end position="55"/>
    </location>
</feature>
<proteinExistence type="predicted"/>
<feature type="transmembrane region" description="Helical" evidence="6">
    <location>
        <begin position="219"/>
        <end position="240"/>
    </location>
</feature>
<keyword evidence="3 6" id="KW-1133">Transmembrane helix</keyword>
<evidence type="ECO:0000256" key="2">
    <source>
        <dbReference type="ARBA" id="ARBA00022692"/>
    </source>
</evidence>
<evidence type="ECO:0000256" key="5">
    <source>
        <dbReference type="SAM" id="MobiDB-lite"/>
    </source>
</evidence>
<feature type="transmembrane region" description="Helical" evidence="6">
    <location>
        <begin position="621"/>
        <end position="644"/>
    </location>
</feature>
<feature type="transmembrane region" description="Helical" evidence="6">
    <location>
        <begin position="310"/>
        <end position="326"/>
    </location>
</feature>
<feature type="transmembrane region" description="Helical" evidence="6">
    <location>
        <begin position="261"/>
        <end position="282"/>
    </location>
</feature>
<protein>
    <submittedName>
        <fullName evidence="7">Anion transporter</fullName>
    </submittedName>
</protein>
<feature type="transmembrane region" description="Helical" evidence="6">
    <location>
        <begin position="461"/>
        <end position="487"/>
    </location>
</feature>
<feature type="transmembrane region" description="Helical" evidence="6">
    <location>
        <begin position="710"/>
        <end position="733"/>
    </location>
</feature>
<feature type="transmembrane region" description="Helical" evidence="6">
    <location>
        <begin position="587"/>
        <end position="609"/>
    </location>
</feature>
<feature type="transmembrane region" description="Helical" evidence="6">
    <location>
        <begin position="288"/>
        <end position="305"/>
    </location>
</feature>
<reference evidence="7 8" key="1">
    <citation type="submission" date="2018-06" db="EMBL/GenBank/DDBJ databases">
        <title>Genomic Encyclopedia of Type Strains, Phase IV (KMG-IV): sequencing the most valuable type-strain genomes for metagenomic binning, comparative biology and taxonomic classification.</title>
        <authorList>
            <person name="Goeker M."/>
        </authorList>
    </citation>
    <scope>NUCLEOTIDE SEQUENCE [LARGE SCALE GENOMIC DNA]</scope>
    <source>
        <strain evidence="7 8">DSM 45521</strain>
    </source>
</reference>
<keyword evidence="4 6" id="KW-0472">Membrane</keyword>
<evidence type="ECO:0000256" key="1">
    <source>
        <dbReference type="ARBA" id="ARBA00004141"/>
    </source>
</evidence>
<dbReference type="InterPro" id="IPR001898">
    <property type="entry name" value="SLC13A/DASS"/>
</dbReference>
<feature type="transmembrane region" description="Helical" evidence="6">
    <location>
        <begin position="651"/>
        <end position="667"/>
    </location>
</feature>
<evidence type="ECO:0000256" key="3">
    <source>
        <dbReference type="ARBA" id="ARBA00022989"/>
    </source>
</evidence>
<evidence type="ECO:0000313" key="8">
    <source>
        <dbReference type="Proteomes" id="UP000247591"/>
    </source>
</evidence>
<dbReference type="PANTHER" id="PTHR43652:SF2">
    <property type="entry name" value="BASIC AMINO ACID ANTIPORTER YFCC-RELATED"/>
    <property type="match status" value="1"/>
</dbReference>
<gene>
    <name evidence="7" type="ORF">DFR67_102389</name>
</gene>
<dbReference type="GO" id="GO:0022857">
    <property type="term" value="F:transmembrane transporter activity"/>
    <property type="evidence" value="ECO:0007669"/>
    <property type="project" value="InterPro"/>
</dbReference>
<feature type="transmembrane region" description="Helical" evidence="6">
    <location>
        <begin position="673"/>
        <end position="698"/>
    </location>
</feature>
<comment type="caution">
    <text evidence="7">The sequence shown here is derived from an EMBL/GenBank/DDBJ whole genome shotgun (WGS) entry which is preliminary data.</text>
</comment>
<dbReference type="InterPro" id="IPR051679">
    <property type="entry name" value="DASS-Related_Transporters"/>
</dbReference>